<dbReference type="PROSITE" id="PS50067">
    <property type="entry name" value="KINESIN_MOTOR_2"/>
    <property type="match status" value="1"/>
</dbReference>
<feature type="compositionally biased region" description="Polar residues" evidence="12">
    <location>
        <begin position="788"/>
        <end position="797"/>
    </location>
</feature>
<dbReference type="InterPro" id="IPR027417">
    <property type="entry name" value="P-loop_NTPase"/>
</dbReference>
<feature type="binding site" evidence="9">
    <location>
        <begin position="111"/>
        <end position="118"/>
    </location>
    <ligand>
        <name>ATP</name>
        <dbReference type="ChEBI" id="CHEBI:30616"/>
    </ligand>
</feature>
<evidence type="ECO:0000256" key="4">
    <source>
        <dbReference type="ARBA" id="ARBA00022741"/>
    </source>
</evidence>
<dbReference type="FunFam" id="3.40.850.10:FF:000029">
    <property type="entry name" value="Kinesin-like protein KIF17"/>
    <property type="match status" value="1"/>
</dbReference>
<evidence type="ECO:0000256" key="10">
    <source>
        <dbReference type="RuleBase" id="RU000394"/>
    </source>
</evidence>
<keyword evidence="5 9" id="KW-0067">ATP-binding</keyword>
<keyword evidence="8" id="KW-0206">Cytoskeleton</keyword>
<evidence type="ECO:0000256" key="8">
    <source>
        <dbReference type="ARBA" id="ARBA00023212"/>
    </source>
</evidence>
<accession>A0AAE0G2N3</accession>
<dbReference type="SUPFAM" id="SSF52540">
    <property type="entry name" value="P-loop containing nucleoside triphosphate hydrolases"/>
    <property type="match status" value="1"/>
</dbReference>
<evidence type="ECO:0000256" key="3">
    <source>
        <dbReference type="ARBA" id="ARBA00022701"/>
    </source>
</evidence>
<dbReference type="GO" id="GO:0000278">
    <property type="term" value="P:mitotic cell cycle"/>
    <property type="evidence" value="ECO:0007669"/>
    <property type="project" value="TreeGrafter"/>
</dbReference>
<keyword evidence="2" id="KW-0963">Cytoplasm</keyword>
<reference evidence="14 15" key="1">
    <citation type="journal article" date="2015" name="Genome Biol. Evol.">
        <title>Comparative Genomics of a Bacterivorous Green Alga Reveals Evolutionary Causalities and Consequences of Phago-Mixotrophic Mode of Nutrition.</title>
        <authorList>
            <person name="Burns J.A."/>
            <person name="Paasch A."/>
            <person name="Narechania A."/>
            <person name="Kim E."/>
        </authorList>
    </citation>
    <scope>NUCLEOTIDE SEQUENCE [LARGE SCALE GENOMIC DNA]</scope>
    <source>
        <strain evidence="14 15">PLY_AMNH</strain>
    </source>
</reference>
<dbReference type="CDD" id="cd01371">
    <property type="entry name" value="KISc_KIF3"/>
    <property type="match status" value="1"/>
</dbReference>
<keyword evidence="3 10" id="KW-0493">Microtubule</keyword>
<comment type="caution">
    <text evidence="14">The sequence shown here is derived from an EMBL/GenBank/DDBJ whole genome shotgun (WGS) entry which is preliminary data.</text>
</comment>
<dbReference type="GO" id="GO:0003777">
    <property type="term" value="F:microtubule motor activity"/>
    <property type="evidence" value="ECO:0007669"/>
    <property type="project" value="InterPro"/>
</dbReference>
<dbReference type="InterPro" id="IPR036961">
    <property type="entry name" value="Kinesin_motor_dom_sf"/>
</dbReference>
<keyword evidence="6 11" id="KW-0175">Coiled coil</keyword>
<dbReference type="Gene3D" id="3.40.850.10">
    <property type="entry name" value="Kinesin motor domain"/>
    <property type="match status" value="1"/>
</dbReference>
<evidence type="ECO:0000256" key="12">
    <source>
        <dbReference type="SAM" id="MobiDB-lite"/>
    </source>
</evidence>
<dbReference type="EMBL" id="LGRX02010397">
    <property type="protein sequence ID" value="KAK3270429.1"/>
    <property type="molecule type" value="Genomic_DNA"/>
</dbReference>
<dbReference type="InterPro" id="IPR001752">
    <property type="entry name" value="Kinesin_motor_dom"/>
</dbReference>
<evidence type="ECO:0000256" key="5">
    <source>
        <dbReference type="ARBA" id="ARBA00022840"/>
    </source>
</evidence>
<comment type="subcellular location">
    <subcellularLocation>
        <location evidence="1">Cytoplasm</location>
        <location evidence="1">Cytoskeleton</location>
    </subcellularLocation>
</comment>
<evidence type="ECO:0000313" key="14">
    <source>
        <dbReference type="EMBL" id="KAK3270429.1"/>
    </source>
</evidence>
<evidence type="ECO:0000256" key="7">
    <source>
        <dbReference type="ARBA" id="ARBA00023175"/>
    </source>
</evidence>
<dbReference type="PRINTS" id="PR00380">
    <property type="entry name" value="KINESINHEAVY"/>
</dbReference>
<evidence type="ECO:0000256" key="9">
    <source>
        <dbReference type="PROSITE-ProRule" id="PRU00283"/>
    </source>
</evidence>
<feature type="domain" description="Kinesin motor" evidence="13">
    <location>
        <begin position="24"/>
        <end position="356"/>
    </location>
</feature>
<feature type="compositionally biased region" description="Basic and acidic residues" evidence="12">
    <location>
        <begin position="761"/>
        <end position="780"/>
    </location>
</feature>
<gene>
    <name evidence="14" type="ORF">CYMTET_21174</name>
</gene>
<dbReference type="PROSITE" id="PS00411">
    <property type="entry name" value="KINESIN_MOTOR_1"/>
    <property type="match status" value="1"/>
</dbReference>
<keyword evidence="15" id="KW-1185">Reference proteome</keyword>
<comment type="similarity">
    <text evidence="9 10">Belongs to the TRAFAC class myosin-kinesin ATPase superfamily. Kinesin family.</text>
</comment>
<dbReference type="PANTHER" id="PTHR47968">
    <property type="entry name" value="CENTROMERE PROTEIN E"/>
    <property type="match status" value="1"/>
</dbReference>
<protein>
    <recommendedName>
        <fullName evidence="10">Kinesin-like protein</fullName>
    </recommendedName>
</protein>
<evidence type="ECO:0000256" key="11">
    <source>
        <dbReference type="SAM" id="Coils"/>
    </source>
</evidence>
<name>A0AAE0G2N3_9CHLO</name>
<evidence type="ECO:0000256" key="6">
    <source>
        <dbReference type="ARBA" id="ARBA00023054"/>
    </source>
</evidence>
<dbReference type="GO" id="GO:0008017">
    <property type="term" value="F:microtubule binding"/>
    <property type="evidence" value="ECO:0007669"/>
    <property type="project" value="InterPro"/>
</dbReference>
<dbReference type="PANTHER" id="PTHR47968:SF50">
    <property type="entry name" value="KINESIN-LIKE PROTEIN"/>
    <property type="match status" value="1"/>
</dbReference>
<dbReference type="Proteomes" id="UP001190700">
    <property type="component" value="Unassembled WGS sequence"/>
</dbReference>
<sequence length="824" mass="92641">MSFKAAATAVQSQNRMAAASASETVKVVVRCRPLSSREVDDGRQRIVDMDLKNGSISVKNPKGGTTEPPKVFSFDLVYDWNTEQKGMYLDVAAPIVENVMEGYNGTIFAYGQTGTGKTHTMEGKDSPEELQGVIPRTFRHVFQSIQEASDKEFLVRASFLEIYNEEIRDLLAKKADNKLELKETVDSGVYVKDLTSFVVKGVAEINNVLLVGKKNRSVGATLMNQDSSRSHSIFCITIETSDHVQGSEEGHIRVGKLNLVDLAGSERQSKTGATGDRLKEATKINLSLSALGNVISSLVDGKSGHIPYRDSKLTRLLQDSLGGNTKTVMVANIGPADYNFDETLSTLRYANRAKNIKNKPRINEDPKDAMLREFQEEIQRLKMQLDTAGPAAPVEPAEQEIIEKEVVVEKQLQAEEIMAIKEEARKELERNMRESINEEAMEQAKQQAKEQAQKQLQMILDDKSKTEAEKESIHSALQESEAQIEREAEALKAEKQQRKALAKKLKAMEEKLVKAGGSEGMAEVSERNQEEIKRQRLELAEQREKELEKKQQMQQLEEQQLAADEQYTSLQEEADMKTRKLNKLVAKYKAVKSEIQDINEEHQREREDMLDTIRTLSRQMKLKEIIIYSFIPREETEKVKRRAVWEEEHECWILERLADPTKVEKMKRPVSAALNKRPVTDYAKIASAMGDQNPRFKSENILNLELDMPERTTYDYEGPGMNSRVQAALNAAFADEAEQLYAAGAGSGGHLSNVYFYGKEGEGGRDRPTSARRSKSDAKSSRPGSAVRKSSSGSLRKSVQAEDETPDPSQEFPEARRSLTKLRR</sequence>
<feature type="region of interest" description="Disordered" evidence="12">
    <location>
        <begin position="761"/>
        <end position="824"/>
    </location>
</feature>
<feature type="coiled-coil region" evidence="11">
    <location>
        <begin position="407"/>
        <end position="619"/>
    </location>
</feature>
<dbReference type="InterPro" id="IPR019821">
    <property type="entry name" value="Kinesin_motor_CS"/>
</dbReference>
<organism evidence="14 15">
    <name type="scientific">Cymbomonas tetramitiformis</name>
    <dbReference type="NCBI Taxonomy" id="36881"/>
    <lineage>
        <taxon>Eukaryota</taxon>
        <taxon>Viridiplantae</taxon>
        <taxon>Chlorophyta</taxon>
        <taxon>Pyramimonadophyceae</taxon>
        <taxon>Pyramimonadales</taxon>
        <taxon>Pyramimonadaceae</taxon>
        <taxon>Cymbomonas</taxon>
    </lineage>
</organism>
<proteinExistence type="inferred from homology"/>
<dbReference type="Pfam" id="PF00225">
    <property type="entry name" value="Kinesin"/>
    <property type="match status" value="1"/>
</dbReference>
<dbReference type="GO" id="GO:0005524">
    <property type="term" value="F:ATP binding"/>
    <property type="evidence" value="ECO:0007669"/>
    <property type="project" value="UniProtKB-UniRule"/>
</dbReference>
<evidence type="ECO:0000256" key="2">
    <source>
        <dbReference type="ARBA" id="ARBA00022490"/>
    </source>
</evidence>
<dbReference type="GO" id="GO:0007018">
    <property type="term" value="P:microtubule-based movement"/>
    <property type="evidence" value="ECO:0007669"/>
    <property type="project" value="InterPro"/>
</dbReference>
<evidence type="ECO:0000256" key="1">
    <source>
        <dbReference type="ARBA" id="ARBA00004245"/>
    </source>
</evidence>
<dbReference type="GO" id="GO:0005874">
    <property type="term" value="C:microtubule"/>
    <property type="evidence" value="ECO:0007669"/>
    <property type="project" value="UniProtKB-KW"/>
</dbReference>
<dbReference type="InterPro" id="IPR027640">
    <property type="entry name" value="Kinesin-like_fam"/>
</dbReference>
<evidence type="ECO:0000259" key="13">
    <source>
        <dbReference type="PROSITE" id="PS50067"/>
    </source>
</evidence>
<dbReference type="SMART" id="SM00129">
    <property type="entry name" value="KISc"/>
    <property type="match status" value="1"/>
</dbReference>
<keyword evidence="4 9" id="KW-0547">Nucleotide-binding</keyword>
<evidence type="ECO:0000313" key="15">
    <source>
        <dbReference type="Proteomes" id="UP001190700"/>
    </source>
</evidence>
<keyword evidence="7 9" id="KW-0505">Motor protein</keyword>
<dbReference type="AlphaFoldDB" id="A0AAE0G2N3"/>